<proteinExistence type="predicted"/>
<evidence type="ECO:0000313" key="2">
    <source>
        <dbReference type="EMBL" id="MEJ1088316.1"/>
    </source>
</evidence>
<name>A0ABU8LCL4_9MICO</name>
<evidence type="ECO:0000259" key="1">
    <source>
        <dbReference type="Pfam" id="PF14192"/>
    </source>
</evidence>
<gene>
    <name evidence="2" type="ORF">WDU99_08305</name>
</gene>
<dbReference type="InterPro" id="IPR025463">
    <property type="entry name" value="DUF4314"/>
</dbReference>
<sequence>MTDDQTRSAEIAGEIGQRILAKQAADAEDWANLPENLNPTDAGAQIALVSVADPYTRLEPNATGEVTGVDDAGTVHVAWDDGSTLGLIPGVDRWRRIHPRWLPTPMEEVTR</sequence>
<reference evidence="2 3" key="1">
    <citation type="submission" date="2024-02" db="EMBL/GenBank/DDBJ databases">
        <authorList>
            <person name="Saticioglu I.B."/>
        </authorList>
    </citation>
    <scope>NUCLEOTIDE SEQUENCE [LARGE SCALE GENOMIC DNA]</scope>
    <source>
        <strain evidence="2 3">Mu-80</strain>
    </source>
</reference>
<feature type="domain" description="DUF4314" evidence="1">
    <location>
        <begin position="42"/>
        <end position="97"/>
    </location>
</feature>
<dbReference type="Proteomes" id="UP001371224">
    <property type="component" value="Unassembled WGS sequence"/>
</dbReference>
<evidence type="ECO:0000313" key="3">
    <source>
        <dbReference type="Proteomes" id="UP001371224"/>
    </source>
</evidence>
<accession>A0ABU8LCL4</accession>
<keyword evidence="3" id="KW-1185">Reference proteome</keyword>
<protein>
    <submittedName>
        <fullName evidence="2">DUF4314 domain-containing protein</fullName>
    </submittedName>
</protein>
<comment type="caution">
    <text evidence="2">The sequence shown here is derived from an EMBL/GenBank/DDBJ whole genome shotgun (WGS) entry which is preliminary data.</text>
</comment>
<dbReference type="RefSeq" id="WP_337331984.1">
    <property type="nucleotide sequence ID" value="NZ_JBBDGM010000006.1"/>
</dbReference>
<dbReference type="Pfam" id="PF14192">
    <property type="entry name" value="DUF4314"/>
    <property type="match status" value="1"/>
</dbReference>
<organism evidence="2 3">
    <name type="scientific">Microbacterium bandirmense</name>
    <dbReference type="NCBI Taxonomy" id="3122050"/>
    <lineage>
        <taxon>Bacteria</taxon>
        <taxon>Bacillati</taxon>
        <taxon>Actinomycetota</taxon>
        <taxon>Actinomycetes</taxon>
        <taxon>Micrococcales</taxon>
        <taxon>Microbacteriaceae</taxon>
        <taxon>Microbacterium</taxon>
    </lineage>
</organism>
<dbReference type="EMBL" id="JBBDGM010000006">
    <property type="protein sequence ID" value="MEJ1088316.1"/>
    <property type="molecule type" value="Genomic_DNA"/>
</dbReference>